<dbReference type="EMBL" id="JBHUCM010000082">
    <property type="protein sequence ID" value="MFD1547744.1"/>
    <property type="molecule type" value="Genomic_DNA"/>
</dbReference>
<accession>A0ABW4GZI4</accession>
<comment type="caution">
    <text evidence="2">The sequence shown here is derived from an EMBL/GenBank/DDBJ whole genome shotgun (WGS) entry which is preliminary data.</text>
</comment>
<proteinExistence type="predicted"/>
<gene>
    <name evidence="2" type="ORF">ACFSJ0_62700</name>
</gene>
<dbReference type="InterPro" id="IPR001646">
    <property type="entry name" value="5peptide_repeat"/>
</dbReference>
<keyword evidence="3" id="KW-1185">Reference proteome</keyword>
<dbReference type="PANTHER" id="PTHR14136:SF17">
    <property type="entry name" value="BTB_POZ DOMAIN-CONTAINING PROTEIN KCTD9"/>
    <property type="match status" value="1"/>
</dbReference>
<feature type="transmembrane region" description="Helical" evidence="1">
    <location>
        <begin position="12"/>
        <end position="36"/>
    </location>
</feature>
<protein>
    <submittedName>
        <fullName evidence="2">Pentapeptide repeat-containing protein</fullName>
    </submittedName>
</protein>
<keyword evidence="1" id="KW-1133">Transmembrane helix</keyword>
<keyword evidence="1" id="KW-0812">Transmembrane</keyword>
<feature type="transmembrane region" description="Helical" evidence="1">
    <location>
        <begin position="70"/>
        <end position="92"/>
    </location>
</feature>
<feature type="transmembrane region" description="Helical" evidence="1">
    <location>
        <begin position="154"/>
        <end position="177"/>
    </location>
</feature>
<dbReference type="Gene3D" id="2.160.20.80">
    <property type="entry name" value="E3 ubiquitin-protein ligase SopA"/>
    <property type="match status" value="1"/>
</dbReference>
<dbReference type="InterPro" id="IPR051082">
    <property type="entry name" value="Pentapeptide-BTB/POZ_domain"/>
</dbReference>
<dbReference type="PANTHER" id="PTHR14136">
    <property type="entry name" value="BTB_POZ DOMAIN-CONTAINING PROTEIN KCTD9"/>
    <property type="match status" value="1"/>
</dbReference>
<keyword evidence="1" id="KW-0472">Membrane</keyword>
<evidence type="ECO:0000256" key="1">
    <source>
        <dbReference type="SAM" id="Phobius"/>
    </source>
</evidence>
<reference evidence="3" key="1">
    <citation type="journal article" date="2019" name="Int. J. Syst. Evol. Microbiol.">
        <title>The Global Catalogue of Microorganisms (GCM) 10K type strain sequencing project: providing services to taxonomists for standard genome sequencing and annotation.</title>
        <authorList>
            <consortium name="The Broad Institute Genomics Platform"/>
            <consortium name="The Broad Institute Genome Sequencing Center for Infectious Disease"/>
            <person name="Wu L."/>
            <person name="Ma J."/>
        </authorList>
    </citation>
    <scope>NUCLEOTIDE SEQUENCE [LARGE SCALE GENOMIC DNA]</scope>
    <source>
        <strain evidence="3">CGMCC 1.15399</strain>
    </source>
</reference>
<dbReference type="Proteomes" id="UP001597097">
    <property type="component" value="Unassembled WGS sequence"/>
</dbReference>
<sequence>MNDRHPRPPGRGLVAAAAVAIIASAVAISAIARGYAEGTTRPSIAREQTLPTLTPQPPALMGDARRWRRLLWLLPASAGIAALGWAAAILSVPDWARWTLVGSALAATASMVIALLLGPGARRLAGVQYPLTAAERKQMTATERIEAVNAARHTLLQAATGLVVIGGVVFTAQGLWYTAESLETSRQAQLIAAQSQHTAEQGQITDRYTKAVEQLGSSKLDVRLGGIYALERLAIDSPRDHPTVYDVLAAFLREHDPQLEAKLPIEPATDIQAALTVIGRRNPALGGSAINLAGTRLRGANLPYANFRGAKLPYADLRGADLTGADLRSANLDSSKLRYAYLGDADLRNAELPNADLREVNLPDADLRGAFLGSADLREADLRDADLAGADLGNANLRGADLTGIVGITEQAIRSRARIDASTRF</sequence>
<name>A0ABW4GZI4_9ACTN</name>
<evidence type="ECO:0000313" key="2">
    <source>
        <dbReference type="EMBL" id="MFD1547744.1"/>
    </source>
</evidence>
<feature type="transmembrane region" description="Helical" evidence="1">
    <location>
        <begin position="98"/>
        <end position="118"/>
    </location>
</feature>
<dbReference type="SUPFAM" id="SSF141571">
    <property type="entry name" value="Pentapeptide repeat-like"/>
    <property type="match status" value="1"/>
</dbReference>
<dbReference type="RefSeq" id="WP_246654871.1">
    <property type="nucleotide sequence ID" value="NZ_JAHKRM010000054.1"/>
</dbReference>
<dbReference type="Pfam" id="PF00805">
    <property type="entry name" value="Pentapeptide"/>
    <property type="match status" value="2"/>
</dbReference>
<organism evidence="2 3">
    <name type="scientific">Nonomuraea guangzhouensis</name>
    <dbReference type="NCBI Taxonomy" id="1291555"/>
    <lineage>
        <taxon>Bacteria</taxon>
        <taxon>Bacillati</taxon>
        <taxon>Actinomycetota</taxon>
        <taxon>Actinomycetes</taxon>
        <taxon>Streptosporangiales</taxon>
        <taxon>Streptosporangiaceae</taxon>
        <taxon>Nonomuraea</taxon>
    </lineage>
</organism>
<evidence type="ECO:0000313" key="3">
    <source>
        <dbReference type="Proteomes" id="UP001597097"/>
    </source>
</evidence>